<evidence type="ECO:0000256" key="2">
    <source>
        <dbReference type="ARBA" id="ARBA00023015"/>
    </source>
</evidence>
<keyword evidence="2" id="KW-0805">Transcription regulation</keyword>
<sequence length="181" mass="18761">MTTSADPHLVRRAAQGDRAAAATLLADVRPGVIRYCRARLGRTDDTYAPADACADEICLAVLRALPRLGPGVPFPAFVHGIALRLVTDAQPTSHGCVAEPPADGSPHRTVVADLVRRLSGLLGLLSEAQREILVLRVAVGLTAEQVGTALGISAAAVRIGQSRALARLRTLPGNALGEVAA</sequence>
<keyword evidence="4" id="KW-0238">DNA-binding</keyword>
<comment type="caution">
    <text evidence="7">The sequence shown here is derived from an EMBL/GenBank/DDBJ whole genome shotgun (WGS) entry which is preliminary data.</text>
</comment>
<evidence type="ECO:0000256" key="3">
    <source>
        <dbReference type="ARBA" id="ARBA00023082"/>
    </source>
</evidence>
<proteinExistence type="inferred from homology"/>
<dbReference type="InterPro" id="IPR013324">
    <property type="entry name" value="RNA_pol_sigma_r3/r4-like"/>
</dbReference>
<dbReference type="AlphaFoldDB" id="A0A3A9YLZ1"/>
<name>A0A3A9YLZ1_9ACTN</name>
<accession>A0A3A9YLZ1</accession>
<dbReference type="PANTHER" id="PTHR43133:SF58">
    <property type="entry name" value="ECF RNA POLYMERASE SIGMA FACTOR SIGD"/>
    <property type="match status" value="1"/>
</dbReference>
<dbReference type="GO" id="GO:0006352">
    <property type="term" value="P:DNA-templated transcription initiation"/>
    <property type="evidence" value="ECO:0007669"/>
    <property type="project" value="InterPro"/>
</dbReference>
<dbReference type="InterPro" id="IPR013325">
    <property type="entry name" value="RNA_pol_sigma_r2"/>
</dbReference>
<organism evidence="7 8">
    <name type="scientific">Micromonospora musae</name>
    <dbReference type="NCBI Taxonomy" id="1894970"/>
    <lineage>
        <taxon>Bacteria</taxon>
        <taxon>Bacillati</taxon>
        <taxon>Actinomycetota</taxon>
        <taxon>Actinomycetes</taxon>
        <taxon>Micromonosporales</taxon>
        <taxon>Micromonosporaceae</taxon>
        <taxon>Micromonospora</taxon>
    </lineage>
</organism>
<evidence type="ECO:0000256" key="5">
    <source>
        <dbReference type="ARBA" id="ARBA00023163"/>
    </source>
</evidence>
<dbReference type="SUPFAM" id="SSF88946">
    <property type="entry name" value="Sigma2 domain of RNA polymerase sigma factors"/>
    <property type="match status" value="1"/>
</dbReference>
<evidence type="ECO:0000313" key="8">
    <source>
        <dbReference type="Proteomes" id="UP000275865"/>
    </source>
</evidence>
<protein>
    <submittedName>
        <fullName evidence="7">RNA polymerase sigma factor ShbA</fullName>
    </submittedName>
</protein>
<dbReference type="GO" id="GO:0016987">
    <property type="term" value="F:sigma factor activity"/>
    <property type="evidence" value="ECO:0007669"/>
    <property type="project" value="UniProtKB-KW"/>
</dbReference>
<dbReference type="SUPFAM" id="SSF88659">
    <property type="entry name" value="Sigma3 and sigma4 domains of RNA polymerase sigma factors"/>
    <property type="match status" value="1"/>
</dbReference>
<keyword evidence="5" id="KW-0804">Transcription</keyword>
<comment type="similarity">
    <text evidence="1">Belongs to the sigma-70 factor family. ECF subfamily.</text>
</comment>
<gene>
    <name evidence="7" type="ORF">D7044_04765</name>
</gene>
<dbReference type="Gene3D" id="1.10.1740.10">
    <property type="match status" value="1"/>
</dbReference>
<dbReference type="InterPro" id="IPR039425">
    <property type="entry name" value="RNA_pol_sigma-70-like"/>
</dbReference>
<dbReference type="CDD" id="cd06171">
    <property type="entry name" value="Sigma70_r4"/>
    <property type="match status" value="1"/>
</dbReference>
<dbReference type="GO" id="GO:0003677">
    <property type="term" value="F:DNA binding"/>
    <property type="evidence" value="ECO:0007669"/>
    <property type="project" value="UniProtKB-KW"/>
</dbReference>
<dbReference type="Gene3D" id="1.10.10.10">
    <property type="entry name" value="Winged helix-like DNA-binding domain superfamily/Winged helix DNA-binding domain"/>
    <property type="match status" value="1"/>
</dbReference>
<dbReference type="InterPro" id="IPR007630">
    <property type="entry name" value="RNA_pol_sigma70_r4"/>
</dbReference>
<feature type="domain" description="RNA polymerase sigma-70 region 4" evidence="6">
    <location>
        <begin position="122"/>
        <end position="169"/>
    </location>
</feature>
<dbReference type="PANTHER" id="PTHR43133">
    <property type="entry name" value="RNA POLYMERASE ECF-TYPE SIGMA FACTO"/>
    <property type="match status" value="1"/>
</dbReference>
<dbReference type="EMBL" id="RAZT01000002">
    <property type="protein sequence ID" value="RKN35707.1"/>
    <property type="molecule type" value="Genomic_DNA"/>
</dbReference>
<keyword evidence="3" id="KW-0731">Sigma factor</keyword>
<dbReference type="InterPro" id="IPR036388">
    <property type="entry name" value="WH-like_DNA-bd_sf"/>
</dbReference>
<dbReference type="Pfam" id="PF04545">
    <property type="entry name" value="Sigma70_r4"/>
    <property type="match status" value="1"/>
</dbReference>
<reference evidence="7 8" key="1">
    <citation type="submission" date="2018-09" db="EMBL/GenBank/DDBJ databases">
        <title>Micromonospora sp. nov. MS1-9, isolated from a root of Musa sp.</title>
        <authorList>
            <person name="Kuncharoen N."/>
            <person name="Kudo T."/>
            <person name="Ohkuma M."/>
            <person name="Yuki M."/>
            <person name="Tanasupawat S."/>
        </authorList>
    </citation>
    <scope>NUCLEOTIDE SEQUENCE [LARGE SCALE GENOMIC DNA]</scope>
    <source>
        <strain evidence="7 8">MS1-9</strain>
    </source>
</reference>
<evidence type="ECO:0000256" key="4">
    <source>
        <dbReference type="ARBA" id="ARBA00023125"/>
    </source>
</evidence>
<evidence type="ECO:0000256" key="1">
    <source>
        <dbReference type="ARBA" id="ARBA00010641"/>
    </source>
</evidence>
<evidence type="ECO:0000313" key="7">
    <source>
        <dbReference type="EMBL" id="RKN35707.1"/>
    </source>
</evidence>
<dbReference type="Proteomes" id="UP000275865">
    <property type="component" value="Unassembled WGS sequence"/>
</dbReference>
<evidence type="ECO:0000259" key="6">
    <source>
        <dbReference type="Pfam" id="PF04545"/>
    </source>
</evidence>